<dbReference type="Proteomes" id="UP000196475">
    <property type="component" value="Unassembled WGS sequence"/>
</dbReference>
<dbReference type="NCBIfam" id="NF040559">
    <property type="entry name" value="CAS_Csx20"/>
    <property type="match status" value="1"/>
</dbReference>
<dbReference type="InterPro" id="IPR011742">
    <property type="entry name" value="CRISPR-assoc_prot_TM1812"/>
</dbReference>
<dbReference type="AlphaFoldDB" id="A0A1Y3PIQ3"/>
<dbReference type="SUPFAM" id="SSF160980">
    <property type="entry name" value="SSO1389-like"/>
    <property type="match status" value="1"/>
</dbReference>
<evidence type="ECO:0000313" key="1">
    <source>
        <dbReference type="EMBL" id="OUM86006.1"/>
    </source>
</evidence>
<dbReference type="InterPro" id="IPR013383">
    <property type="entry name" value="CRISPR-assoc_prot_DxTHG_CS"/>
</dbReference>
<protein>
    <submittedName>
        <fullName evidence="1">CRISPR-associated protein</fullName>
    </submittedName>
</protein>
<evidence type="ECO:0000313" key="2">
    <source>
        <dbReference type="Proteomes" id="UP000196475"/>
    </source>
</evidence>
<proteinExistence type="predicted"/>
<name>A0A1Y3PIQ3_9BACI</name>
<dbReference type="CDD" id="cd09732">
    <property type="entry name" value="Csx1_III-U"/>
    <property type="match status" value="1"/>
</dbReference>
<accession>A0A1Y3PIQ3</accession>
<dbReference type="InterPro" id="IPR049811">
    <property type="entry name" value="MJ1673-like_dom"/>
</dbReference>
<dbReference type="NCBIfam" id="TIGR02221">
    <property type="entry name" value="cas_TM1812"/>
    <property type="match status" value="1"/>
</dbReference>
<reference evidence="2" key="1">
    <citation type="submission" date="2016-06" db="EMBL/GenBank/DDBJ databases">
        <authorList>
            <person name="Nascimento L."/>
            <person name="Pereira R.V."/>
            <person name="Martins L.F."/>
            <person name="Quaggio R.B."/>
            <person name="Silva A.M."/>
            <person name="Setubal J.C."/>
        </authorList>
    </citation>
    <scope>NUCLEOTIDE SEQUENCE [LARGE SCALE GENOMIC DNA]</scope>
</reference>
<dbReference type="EMBL" id="LZRT01000094">
    <property type="protein sequence ID" value="OUM86006.1"/>
    <property type="molecule type" value="Genomic_DNA"/>
</dbReference>
<comment type="caution">
    <text evidence="1">The sequence shown here is derived from an EMBL/GenBank/DDBJ whole genome shotgun (WGS) entry which is preliminary data.</text>
</comment>
<organism evidence="1 2">
    <name type="scientific">Bacillus thermozeamaize</name>
    <dbReference type="NCBI Taxonomy" id="230954"/>
    <lineage>
        <taxon>Bacteria</taxon>
        <taxon>Bacillati</taxon>
        <taxon>Bacillota</taxon>
        <taxon>Bacilli</taxon>
        <taxon>Bacillales</taxon>
        <taxon>Bacillaceae</taxon>
        <taxon>Bacillus</taxon>
    </lineage>
</organism>
<gene>
    <name evidence="1" type="ORF">BAA01_01185</name>
</gene>
<sequence length="603" mass="69814">MKKLLSFLGTNNYVECHYEYGEMATASRFVQTAIYELFCRDFTSEDEVVIFLTPLAKEKNWQDSFEKKQEDDSFVRLEGLENAFRRIAPEANVRLVDISEEQDENNLWELFDRVLNEIGEGDEIIFDMTHGFRSLPIMALAILNYSRLLKKAAFRQIVYGAFEVLGPAFKVKELPVSQRIAPLIDLTPMVKLMDWTMGIDHFLRSGDASLIQELTRIQTGEIFKQPNTTKVGESLDIHVRTAVSKHRILADQLDIFTKSLQTCRGPLLIDAVNSLKERLQEAKGYDVLPFRPLARLLDEVERRVRAFSGDPVMLGYEAAEWCLEHGLIQQGFTFLQEGLFTAVCHVLGGDEMNRKSRDLISFAFSVVNQKKPEAEWRVSDKEKPLLKQYVTFLQPYRERFHWYGQLAEYRNSINHAGYNQPTPPRRFAPQLREILDQSKAFFVELSQLAREPRKPYPVASDVQKGAQEQDDAAPKMFLLFSHSLTEEQKEEAAVRFGVKTFCPLPEQLQMIWSNIPEKGEWEPSWLKMIQEWILSHGKPRDIMLVQGEFGATVYMVDWLRKHGFRPVYATSRRQVEVNQKSDGSVETTRIFSHVQFRDYPKSE</sequence>
<dbReference type="NCBIfam" id="TIGR02549">
    <property type="entry name" value="CRISPR_DxTHG"/>
    <property type="match status" value="1"/>
</dbReference>